<dbReference type="FunFam" id="1.20.140.100:FF:000002">
    <property type="entry name" value="Cytoplasmic dynein heavy chain 1"/>
    <property type="match status" value="1"/>
</dbReference>
<evidence type="ECO:0000313" key="22">
    <source>
        <dbReference type="Proteomes" id="UP001153069"/>
    </source>
</evidence>
<dbReference type="InterPro" id="IPR013602">
    <property type="entry name" value="Dynein_heavy_linker"/>
</dbReference>
<dbReference type="Gene3D" id="1.20.920.30">
    <property type="match status" value="1"/>
</dbReference>
<evidence type="ECO:0000256" key="19">
    <source>
        <dbReference type="SAM" id="MobiDB-lite"/>
    </source>
</evidence>
<dbReference type="InterPro" id="IPR043157">
    <property type="entry name" value="Dynein_AAA1S"/>
</dbReference>
<dbReference type="Gene3D" id="1.10.472.130">
    <property type="match status" value="1"/>
</dbReference>
<dbReference type="GO" id="GO:0008104">
    <property type="term" value="P:intracellular protein localization"/>
    <property type="evidence" value="ECO:0007669"/>
    <property type="project" value="UniProtKB-ARBA"/>
</dbReference>
<feature type="domain" description="AAA+ ATPase" evidence="20">
    <location>
        <begin position="1906"/>
        <end position="2043"/>
    </location>
</feature>
<keyword evidence="21" id="KW-0282">Flagellum</keyword>
<dbReference type="InterPro" id="IPR035699">
    <property type="entry name" value="AAA_6"/>
</dbReference>
<dbReference type="Pfam" id="PF08393">
    <property type="entry name" value="DHC_N2"/>
    <property type="match status" value="1"/>
</dbReference>
<keyword evidence="13" id="KW-0969">Cilium</keyword>
<comment type="subcellular location">
    <subcellularLocation>
        <location evidence="2">Cell projection</location>
        <location evidence="2">Cilium membrane</location>
        <topology evidence="2">Peripheral membrane protein</topology>
        <orientation evidence="2">Cytoplasmic side</orientation>
    </subcellularLocation>
    <subcellularLocation>
        <location evidence="1">Cytoplasm</location>
        <location evidence="1">Cytoskeleton</location>
    </subcellularLocation>
</comment>
<comment type="caution">
    <text evidence="21">The sequence shown here is derived from an EMBL/GenBank/DDBJ whole genome shotgun (WGS) entry which is preliminary data.</text>
</comment>
<dbReference type="Gene3D" id="3.20.180.20">
    <property type="entry name" value="Dynein heavy chain, N-terminal domain 2"/>
    <property type="match status" value="1"/>
</dbReference>
<evidence type="ECO:0000256" key="7">
    <source>
        <dbReference type="ARBA" id="ARBA00022701"/>
    </source>
</evidence>
<evidence type="ECO:0000256" key="8">
    <source>
        <dbReference type="ARBA" id="ARBA00022737"/>
    </source>
</evidence>
<comment type="subunit">
    <text evidence="4">Consists of at least two heavy chains and a number of intermediate and light chains.</text>
</comment>
<dbReference type="Gene3D" id="1.10.8.710">
    <property type="match status" value="1"/>
</dbReference>
<evidence type="ECO:0000256" key="12">
    <source>
        <dbReference type="ARBA" id="ARBA00023054"/>
    </source>
</evidence>
<keyword evidence="12 18" id="KW-0175">Coiled coil</keyword>
<dbReference type="Pfam" id="PF12775">
    <property type="entry name" value="AAA_7"/>
    <property type="match status" value="1"/>
</dbReference>
<dbReference type="Gene3D" id="3.40.50.300">
    <property type="entry name" value="P-loop containing nucleotide triphosphate hydrolases"/>
    <property type="match status" value="5"/>
</dbReference>
<keyword evidence="6" id="KW-0963">Cytoplasm</keyword>
<evidence type="ECO:0000256" key="17">
    <source>
        <dbReference type="ARBA" id="ARBA00033439"/>
    </source>
</evidence>
<dbReference type="Proteomes" id="UP001153069">
    <property type="component" value="Unassembled WGS sequence"/>
</dbReference>
<evidence type="ECO:0000256" key="3">
    <source>
        <dbReference type="ARBA" id="ARBA00008887"/>
    </source>
</evidence>
<dbReference type="Gene3D" id="1.20.140.100">
    <property type="entry name" value="Dynein heavy chain, N-terminal domain 2"/>
    <property type="match status" value="1"/>
</dbReference>
<keyword evidence="16" id="KW-0966">Cell projection</keyword>
<feature type="coiled-coil region" evidence="18">
    <location>
        <begin position="518"/>
        <end position="545"/>
    </location>
</feature>
<proteinExistence type="inferred from homology"/>
<feature type="compositionally biased region" description="Basic and acidic residues" evidence="19">
    <location>
        <begin position="3232"/>
        <end position="3245"/>
    </location>
</feature>
<dbReference type="Pfam" id="PF18198">
    <property type="entry name" value="AAA_lid_11"/>
    <property type="match status" value="1"/>
</dbReference>
<dbReference type="GO" id="GO:0005858">
    <property type="term" value="C:axonemal dynein complex"/>
    <property type="evidence" value="ECO:0007669"/>
    <property type="project" value="TreeGrafter"/>
</dbReference>
<dbReference type="GO" id="GO:0060271">
    <property type="term" value="P:cilium assembly"/>
    <property type="evidence" value="ECO:0007669"/>
    <property type="project" value="UniProtKB-ARBA"/>
</dbReference>
<dbReference type="FunFam" id="3.40.50.300:FF:000373">
    <property type="entry name" value="Cytoplasmic dynein heavy chain 2"/>
    <property type="match status" value="1"/>
</dbReference>
<dbReference type="InterPro" id="IPR027417">
    <property type="entry name" value="P-loop_NTPase"/>
</dbReference>
<dbReference type="GO" id="GO:0051959">
    <property type="term" value="F:dynein light intermediate chain binding"/>
    <property type="evidence" value="ECO:0007669"/>
    <property type="project" value="InterPro"/>
</dbReference>
<dbReference type="InterPro" id="IPR004273">
    <property type="entry name" value="Dynein_heavy_D6_P-loop"/>
</dbReference>
<dbReference type="Gene3D" id="1.20.58.1120">
    <property type="match status" value="1"/>
</dbReference>
<dbReference type="OrthoDB" id="424310at2759"/>
<dbReference type="InterPro" id="IPR042222">
    <property type="entry name" value="Dynein_2_N"/>
</dbReference>
<feature type="domain" description="AAA+ ATPase" evidence="20">
    <location>
        <begin position="2900"/>
        <end position="3066"/>
    </location>
</feature>
<dbReference type="InterPro" id="IPR054354">
    <property type="entry name" value="DYNC2H1-like_lid"/>
</dbReference>
<gene>
    <name evidence="21" type="ORF">SEMRO_59_G034270.1</name>
</gene>
<dbReference type="CDD" id="cd00009">
    <property type="entry name" value="AAA"/>
    <property type="match status" value="2"/>
</dbReference>
<reference evidence="21" key="1">
    <citation type="submission" date="2020-06" db="EMBL/GenBank/DDBJ databases">
        <authorList>
            <consortium name="Plant Systems Biology data submission"/>
        </authorList>
    </citation>
    <scope>NUCLEOTIDE SEQUENCE</scope>
    <source>
        <strain evidence="21">D6</strain>
    </source>
</reference>
<evidence type="ECO:0000256" key="5">
    <source>
        <dbReference type="ARBA" id="ARBA00022197"/>
    </source>
</evidence>
<dbReference type="PANTHER" id="PTHR46532:SF4">
    <property type="entry name" value="AAA+ ATPASE DOMAIN-CONTAINING PROTEIN"/>
    <property type="match status" value="1"/>
</dbReference>
<evidence type="ECO:0000256" key="1">
    <source>
        <dbReference type="ARBA" id="ARBA00004245"/>
    </source>
</evidence>
<organism evidence="21 22">
    <name type="scientific">Seminavis robusta</name>
    <dbReference type="NCBI Taxonomy" id="568900"/>
    <lineage>
        <taxon>Eukaryota</taxon>
        <taxon>Sar</taxon>
        <taxon>Stramenopiles</taxon>
        <taxon>Ochrophyta</taxon>
        <taxon>Bacillariophyta</taxon>
        <taxon>Bacillariophyceae</taxon>
        <taxon>Bacillariophycidae</taxon>
        <taxon>Naviculales</taxon>
        <taxon>Naviculaceae</taxon>
        <taxon>Seminavis</taxon>
    </lineage>
</organism>
<dbReference type="Gene3D" id="1.10.8.720">
    <property type="entry name" value="Region D6 of dynein motor"/>
    <property type="match status" value="1"/>
</dbReference>
<evidence type="ECO:0000256" key="9">
    <source>
        <dbReference type="ARBA" id="ARBA00022741"/>
    </source>
</evidence>
<dbReference type="InterPro" id="IPR003593">
    <property type="entry name" value="AAA+_ATPase"/>
</dbReference>
<dbReference type="Gene3D" id="1.20.920.20">
    <property type="match status" value="1"/>
</dbReference>
<protein>
    <recommendedName>
        <fullName evidence="5">Dynein heavy chain, cytoplasmic</fullName>
    </recommendedName>
    <alternativeName>
        <fullName evidence="17">Dynein heavy chain, cytosolic</fullName>
    </alternativeName>
</protein>
<dbReference type="FunFam" id="1.10.8.720:FF:000003">
    <property type="entry name" value="Cytoplasmic dynein heavy chain 2"/>
    <property type="match status" value="1"/>
</dbReference>
<evidence type="ECO:0000256" key="4">
    <source>
        <dbReference type="ARBA" id="ARBA00011655"/>
    </source>
</evidence>
<keyword evidence="14" id="KW-0505">Motor protein</keyword>
<keyword evidence="8" id="KW-0677">Repeat</keyword>
<dbReference type="Pfam" id="PF12774">
    <property type="entry name" value="AAA_6"/>
    <property type="match status" value="1"/>
</dbReference>
<dbReference type="Gene3D" id="1.10.287.2620">
    <property type="match status" value="1"/>
</dbReference>
<dbReference type="InterPro" id="IPR013594">
    <property type="entry name" value="Dynein_heavy_tail"/>
</dbReference>
<dbReference type="Pfam" id="PF12777">
    <property type="entry name" value="MT"/>
    <property type="match status" value="1"/>
</dbReference>
<dbReference type="FunFam" id="1.10.287.2620:FF:000001">
    <property type="entry name" value="Cytoplasmic dynein heavy chain 1"/>
    <property type="match status" value="1"/>
</dbReference>
<evidence type="ECO:0000256" key="2">
    <source>
        <dbReference type="ARBA" id="ARBA00004522"/>
    </source>
</evidence>
<dbReference type="FunFam" id="1.10.8.710:FF:000001">
    <property type="entry name" value="Dynein axonemal heavy chain 2"/>
    <property type="match status" value="1"/>
</dbReference>
<dbReference type="Pfam" id="PF03028">
    <property type="entry name" value="Dynein_heavy"/>
    <property type="match status" value="1"/>
</dbReference>
<dbReference type="InterPro" id="IPR042228">
    <property type="entry name" value="Dynein_linker_3"/>
</dbReference>
<dbReference type="Pfam" id="PF12781">
    <property type="entry name" value="AAA_9"/>
    <property type="match status" value="1"/>
</dbReference>
<keyword evidence="22" id="KW-1185">Reference proteome</keyword>
<dbReference type="GO" id="GO:0005524">
    <property type="term" value="F:ATP binding"/>
    <property type="evidence" value="ECO:0007669"/>
    <property type="project" value="UniProtKB-KW"/>
</dbReference>
<dbReference type="Gene3D" id="6.10.140.1060">
    <property type="match status" value="1"/>
</dbReference>
<dbReference type="Pfam" id="PF12780">
    <property type="entry name" value="AAA_8"/>
    <property type="match status" value="1"/>
</dbReference>
<keyword evidence="9" id="KW-0547">Nucleotide-binding</keyword>
<dbReference type="SMART" id="SM00382">
    <property type="entry name" value="AAA"/>
    <property type="match status" value="4"/>
</dbReference>
<dbReference type="Gene3D" id="1.10.8.1220">
    <property type="match status" value="1"/>
</dbReference>
<dbReference type="Pfam" id="PF22597">
    <property type="entry name" value="DYN_lid"/>
    <property type="match status" value="1"/>
</dbReference>
<dbReference type="GO" id="GO:0045505">
    <property type="term" value="F:dynein intermediate chain binding"/>
    <property type="evidence" value="ECO:0007669"/>
    <property type="project" value="InterPro"/>
</dbReference>
<dbReference type="GO" id="GO:0005874">
    <property type="term" value="C:microtubule"/>
    <property type="evidence" value="ECO:0007669"/>
    <property type="project" value="UniProtKB-KW"/>
</dbReference>
<evidence type="ECO:0000256" key="14">
    <source>
        <dbReference type="ARBA" id="ARBA00023175"/>
    </source>
</evidence>
<feature type="region of interest" description="Disordered" evidence="19">
    <location>
        <begin position="3229"/>
        <end position="3250"/>
    </location>
</feature>
<dbReference type="Pfam" id="PF08385">
    <property type="entry name" value="DHC_N1"/>
    <property type="match status" value="1"/>
</dbReference>
<dbReference type="FunFam" id="3.40.50.300:FF:000122">
    <property type="entry name" value="Cytoplasmic dynein 1 heavy chain"/>
    <property type="match status" value="1"/>
</dbReference>
<dbReference type="InterPro" id="IPR024743">
    <property type="entry name" value="Dynein_HC_stalk"/>
</dbReference>
<dbReference type="InterPro" id="IPR041658">
    <property type="entry name" value="AAA_lid_11"/>
</dbReference>
<evidence type="ECO:0000256" key="10">
    <source>
        <dbReference type="ARBA" id="ARBA00022840"/>
    </source>
</evidence>
<keyword evidence="11" id="KW-0243">Dynein</keyword>
<evidence type="ECO:0000256" key="15">
    <source>
        <dbReference type="ARBA" id="ARBA00023212"/>
    </source>
</evidence>
<feature type="domain" description="AAA+ ATPase" evidence="20">
    <location>
        <begin position="2195"/>
        <end position="2427"/>
    </location>
</feature>
<sequence>MGRKSPRDYIRLSCELHLDGAQVGGDDAKSQAAIDAFLQEQQDAAATASVRLFVWVPQSEEETAVASTESLPKDGRHKSAVVFCHTAGTTVKDSHQIQCMTIQPTAATTGEEAAAEESKEAEEAMSSQQTLLQTFQLYTRHCFLPTVQVMMADQDSSSANKNQTSLQDKIRELDVALSQSQRSARLPHVVLKVHPLLEQAAANKTSDKIDWDQLGLADKFADDDFLNTVQTGVSQWIGQIRQITVLPKTTSFPLIEDSDKVDSADLEEVAFWGHLQTELQSIQAEMERPDVQLTLAMLREAKRFVATRALENDTGLEQAISYTSDVAHFIKPYPVAALQAARDFDKITTGVNAIFDHLVKVRSSRYYSLERSLKLLEATTLTLRRCLVRVLQDNYQSFLHMEYKEYENKVRYPTQDVFVQFDDRLDEFKDFFLEQGRRRKMPTPGKVWDKMVLHHNSLKERLDQIHEFRSGHDQLRDVVSKVLQDDEATYNDAMEQVESPPRKIFSTVDVLDLTPGGSKAVQSALEEYDLQMDAMEEKLAKLLRDKLTACQDAETMFRVFARFSLLLTRTRVRAAVKEFQIQLISTVAEAVEKLQSKFTHKYEFSSSAHISRLRGIPPIAGKILWAKQLERQVHLLMERMGNVLGPNWGQQLEGRQLRKSGDDLLAKLDARSFFRNWVMEWEKEITAAATSPLHSYPVIIQTDGMNDSLVSVVNFDEKNEALFTEIKYLKWLGFGADIPRTLSMVSQESMERYPFAVTIKTALRSYQAVRVLITPELEPLVKPQLVEIRECVSEAFGVKLSTSTAASKKRRIRWDSRELSDWVSKLAESVSKFEERVEELLNACGQIDAALTSLETVEYEADKFKTVLEGIQKTIDNMSLSGYSDLASWVAVVSDRIGKVLSKRLLVAITSWNAKFKKPAVTEGDDKEAPAEAATTSDKNETSANVDVVVPSKLVSLEVILRNQEIYASPSVPDVRSIFLDKFHDFLGVVCDLQLPKSGRFEVFDSATAPGETAGDETFDYLIELVPGPILADAYDVINSHVVDVASFVEKWLAYQTLWDTQVADVAASVGNDIEKWHALLKEALDSRTTLDSSGTYAEFGPVIVKYGKVQSQINLKYDSWQKELQASFAAILAQLMSDLHEKISNAKTKLEGISLETSGNSTDDIVLGVTFVQEMKQRLGPLAKEIEKLNDSEKMLKHQRFIFRGDWLESSVVKGKYDSMVQILTRRSQAMDEQIPLLQSRVSAEDKNAAKQRAELLASWENDKPLRGNTSPPSALDVLSKFEFTMKKASTHQENLIKAKDALGLEHSGETSSVNEQLDELSDLKEVWQAVMKPYEELEKVKDTAWSTAVMRKVRRGLDDLLAEMRSLPNRIRQYDAYVHLHDAVKGYIAGHGLLSDLKTEALKERHWKTILQRLGVHIQFADITVGTLWDNGVLNRKKEMLEILTVAQGEMALEVFLNEVRDRWMKQELELVLFQNRVRLIRGWDDLFATLDDHIGGLALMKSSPYYRAVREFQEEGKLWEDRLTKLRAAFDSWVDVQRRWVYLEGILFGSSDIKAQLPAEWSRFKSVDSEFVTLMRRIASKPYAMEVLSIPNLQRTLERIGNLMTVIQKALGDYLERQRSDFSRFYFLGDDDLLEIIGNAGEPGKVLSHLGKMFAGVQNCRIVRDAELPEDVTHRLDAMLSKDGEVVPFVKAIDIKKGMSVNSWLKELEIQMKETLAHLLEQAVSEDNTQENRSKGEEGKEALVTWATKFPAQVMILAAQIFFSREVEKALHEGDSEAALKEVLTGLEWRLEVMAKTVLRELPPDSRKKFEQLITELVRQRDVVRSLIDDKVSSATDFRWLYHLRYNYDPKAPKIVDKLMVSLSNAKFSYGFEYLGIGERLVQTPLTDKCYLTLTQALHFRMGGSPFGPAGTGKTETVKALGAQLGRFVLVFNCDETFDFSAMGRLFAGLSQVGAWGCFDEFNRLEERILSAVSQQILTIQRGLIERQENIEMLGRSVKLHDNVAVFITMNPGYAGRSNLPDNLKSLFRSFAMVVPDRKLIAQVMLYSQGIVSAEKLAGKIVDVFLLCQKKMSPQRHYDFGLRALKTLLVSAGALKRQALEGKGDLEGEELELEEKNALIVGACNNVLPKLVADDMPVFTEVLEELFPGSTVAKMEDEKVRTELLTICEERNFVASESFVQKVLQLRQVIEMRHGIMVVGPVGVGKSAALNVLLKALEKVDGTKGDMYIIDPKAINKDNLYGTLDGTTLEWTDGIFTSLLRRIIDNQKGESERRHWIVFDGDVDPEWAENLNSVLDDNKLLTLPSGERLSIPSNVRIILEVDSLAHATPASVSRCGMVWFSDDTVSSEMVLENLMGNLRQENLLGESSSSDEIPPAQTLFLDSIKPLVVSERTSSLVIDALEFALAENHVMDPTRDRLFHTLKAMIVQGINLAIAYDENHPDFPITGEHMEKFSKRWLLHSLMWSFCGSASWEVRKKFSDMLARTSGVLLPGGNENSLFDYRVRVDDGELELWSSSVPRMEIESHRVSSSDVVITTTDTLRHSDILSAWLHSRTPLILCGPPGSGKTMTLTNVLQSVEGVVLASLNFSSRTTPEIILKIFAQYCTYVRRGKDIVLEPSESLGATSWLVVFCDEINLPEEDAYGTQRVIMFMRQLVEQGGFWRNDNVWIKINRIQFVGACNPPTDSGRFPLSHRFLRHVPLLLVDFPETDSLMQIYSTFNGGMLKMFPNLKGETNALTGAMVEVYTESQKRFTPDIQPQYFYSPRELSRWVRGIYEAVVHMDQGLTGEELVRIWAHEGLRLFSDRLVEEEDRKWCNELLDEVAKKHFAHVDFDVALARPLFYTNWVSKDTRQIGRSELKDFLTARLKVFYEEELDVPLVVFDEVLEHVLRIDRVLRQPMGHVLLAGDSGAGKTVLSKFVSWMNGLSIFQIKAHSRYGMDDFCEDLRTVMRRVGVEGEKICFIFDEANVLSAGFLESMNALLASGEVPGLFEGDDYTALMSASRDSAARDGVILDTEEEIFRRFTTIVQRDLHVVFTVNPSGGDWKNRSTTSPALFNRCVIDWFGTWGDKALAEVGKEFTLRLDLGDTEAVGGAWGIGDGEPLMRRVEDVFEGAGRGGLRQAVVAALVDLHLTTKQIAEEVGSAASSITRTFMSPRDYLALIQNFMTCMTNRRETVEDQQLHINAGLEKLQQTQENVGELKKGLSATTAELKKKEALANDKLQQMVADQNEAERSKAEAEKVSAEVETQQVEIDKRKDEAQRDLDQAEPALQEAQTSVRGIKKRDLDEVRNLKSPPDKVKLTLECVATMLGETKVDWADVRKLLAKTDFIPSILNFDADKLSAKRIKIVKEKYMDGNPDLTAESVMRSSKACGPLFKWAESQIKYSSVYNRVQPLREEVEQLEKAAASVKSEKQRLDDEVNKLESSIAQYKADYALLIRDVEALKTAMETVKTKVERAESLLKSLGHESERWSKSSDGFQFMMRGLVGDCLLMASFLTYSGFFDFKTRSILMQKWENSLDLLGIEHRPELGFVESLSAASERLTWQSQGLPGDQLSLENGVILDHCIRFPLVIDPSGAAIDFLMNKHKDERIQKTSFVDKAFMKTLAGAVRFGTTLLVENVEKIDPVLNPLLNREHQRTGGRTLVRIGTEDVDYSPKFKIILSTKNPAVQLTPDLCSRVTLINFTVTPDSLQSQSLSQVIKIEKPELEAQRASLLKLQGEQNVKLRELEDKMLNTISACEGSILDDDRVVEGMEVLMKEGSQVEEQISHSAEIMDQVHKAVAEFEPFALVCRRLFVLLEAMREISFLYEFTSTTFMSILEDILQKNAKSGDDDAAARTVQLKKALFAEVAARIGRGLQVDDKMVFSVLLARIFTGDESIGSSEPKSSDDLIAAFTEVFGNEFPWQGRALNELAEVTEQEIGATVPLLLCSAPGHDVSGRVEAMARELGKDLKAVAMGSSEGFGIADSLVSGASKRGTWVMLKNAHLCTDWLSESFVKTLHSLGAGTNPDFRLFITSEISPRLPTALLRISDTIIAEAPTGIKASISRFFSGISKDRFEAPVRNRLYLVLGWTHAVIQERLRYVPSGWSERYEFTEADATHALDVIDALIENEMGGKQTMLDPEKLPWDAIRATLCKGVFGGRVTASSDQEVMDNLVNSLFTKDCFDLDFKLVPSISDGPTLPENTSKDNCLEWIASLPAHAPPTWIGLDSSAEVEREERLAKEVAGKVEQVFANTK</sequence>
<dbReference type="FunFam" id="3.40.50.300:FF:001013">
    <property type="entry name" value="Dynein heavy chain, cytoplasmic"/>
    <property type="match status" value="1"/>
</dbReference>
<dbReference type="InterPro" id="IPR025662">
    <property type="entry name" value="Sigma_54_int_dom_ATP-bd_1"/>
</dbReference>
<dbReference type="Pfam" id="PF17852">
    <property type="entry name" value="Dynein_AAA_lid"/>
    <property type="match status" value="1"/>
</dbReference>
<dbReference type="InterPro" id="IPR035706">
    <property type="entry name" value="AAA_9"/>
</dbReference>
<dbReference type="GO" id="GO:0060170">
    <property type="term" value="C:ciliary membrane"/>
    <property type="evidence" value="ECO:0007669"/>
    <property type="project" value="UniProtKB-SubCell"/>
</dbReference>
<dbReference type="FunFam" id="1.20.920.20:FF:000002">
    <property type="entry name" value="Cytoplasmic dynein 1 heavy chain"/>
    <property type="match status" value="1"/>
</dbReference>
<dbReference type="GO" id="GO:0007018">
    <property type="term" value="P:microtubule-based movement"/>
    <property type="evidence" value="ECO:0007669"/>
    <property type="project" value="InterPro"/>
</dbReference>
<dbReference type="InterPro" id="IPR024317">
    <property type="entry name" value="Dynein_heavy_chain_D4_dom"/>
</dbReference>
<evidence type="ECO:0000256" key="18">
    <source>
        <dbReference type="SAM" id="Coils"/>
    </source>
</evidence>
<evidence type="ECO:0000256" key="11">
    <source>
        <dbReference type="ARBA" id="ARBA00023017"/>
    </source>
</evidence>
<evidence type="ECO:0000259" key="20">
    <source>
        <dbReference type="SMART" id="SM00382"/>
    </source>
</evidence>
<keyword evidence="7" id="KW-0493">Microtubule</keyword>
<dbReference type="GO" id="GO:0008569">
    <property type="term" value="F:minus-end-directed microtubule motor activity"/>
    <property type="evidence" value="ECO:0007669"/>
    <property type="project" value="InterPro"/>
</dbReference>
<evidence type="ECO:0000256" key="6">
    <source>
        <dbReference type="ARBA" id="ARBA00022490"/>
    </source>
</evidence>
<feature type="region of interest" description="Disordered" evidence="19">
    <location>
        <begin position="921"/>
        <end position="942"/>
    </location>
</feature>
<dbReference type="PANTHER" id="PTHR46532">
    <property type="entry name" value="MALE FERTILITY FACTOR KL5"/>
    <property type="match status" value="1"/>
</dbReference>
<dbReference type="FunFam" id="3.20.180.20:FF:000002">
    <property type="entry name" value="Cytoplasmic dynein heavy chain 1"/>
    <property type="match status" value="1"/>
</dbReference>
<dbReference type="InterPro" id="IPR026983">
    <property type="entry name" value="DHC"/>
</dbReference>
<evidence type="ECO:0000256" key="13">
    <source>
        <dbReference type="ARBA" id="ARBA00023069"/>
    </source>
</evidence>
<feature type="coiled-coil region" evidence="18">
    <location>
        <begin position="3393"/>
        <end position="3469"/>
    </location>
</feature>
<keyword evidence="15" id="KW-0206">Cytoskeleton</keyword>
<dbReference type="InterPro" id="IPR041466">
    <property type="entry name" value="Dynein_AAA5_ext"/>
</dbReference>
<accession>A0A9N8DB04</accession>
<dbReference type="EMBL" id="CAICTM010000058">
    <property type="protein sequence ID" value="CAB9499374.1"/>
    <property type="molecule type" value="Genomic_DNA"/>
</dbReference>
<evidence type="ECO:0000313" key="21">
    <source>
        <dbReference type="EMBL" id="CAB9499374.1"/>
    </source>
</evidence>
<evidence type="ECO:0000256" key="16">
    <source>
        <dbReference type="ARBA" id="ARBA00023273"/>
    </source>
</evidence>
<feature type="domain" description="AAA+ ATPase" evidence="20">
    <location>
        <begin position="2555"/>
        <end position="2707"/>
    </location>
</feature>
<comment type="similarity">
    <text evidence="3">Belongs to the dynein heavy chain family.</text>
</comment>
<dbReference type="FunFam" id="1.20.58.1120:FF:000013">
    <property type="entry name" value="Dynein heavy chain-like protein"/>
    <property type="match status" value="1"/>
</dbReference>
<name>A0A9N8DB04_9STRA</name>
<dbReference type="PROSITE" id="PS00675">
    <property type="entry name" value="SIGMA54_INTERACT_1"/>
    <property type="match status" value="1"/>
</dbReference>
<keyword evidence="10" id="KW-0067">ATP-binding</keyword>
<dbReference type="SUPFAM" id="SSF52540">
    <property type="entry name" value="P-loop containing nucleoside triphosphate hydrolases"/>
    <property type="match status" value="4"/>
</dbReference>
<dbReference type="InterPro" id="IPR042219">
    <property type="entry name" value="AAA_lid_11_sf"/>
</dbReference>
<dbReference type="FunFam" id="3.40.50.300:FF:000071">
    <property type="entry name" value="Cytoplasmic dynein heavy chain 1"/>
    <property type="match status" value="1"/>
</dbReference>